<evidence type="ECO:0000313" key="1">
    <source>
        <dbReference type="Proteomes" id="UP000887577"/>
    </source>
</evidence>
<dbReference type="Proteomes" id="UP000887577">
    <property type="component" value="Unplaced"/>
</dbReference>
<proteinExistence type="predicted"/>
<dbReference type="WBParaSite" id="PSU_v2.g5839.t1">
    <property type="protein sequence ID" value="PSU_v2.g5839.t1"/>
    <property type="gene ID" value="PSU_v2.g5839"/>
</dbReference>
<dbReference type="AlphaFoldDB" id="A0A914YZB6"/>
<reference evidence="2" key="1">
    <citation type="submission" date="2022-11" db="UniProtKB">
        <authorList>
            <consortium name="WormBaseParasite"/>
        </authorList>
    </citation>
    <scope>IDENTIFICATION</scope>
</reference>
<organism evidence="1 2">
    <name type="scientific">Panagrolaimus superbus</name>
    <dbReference type="NCBI Taxonomy" id="310955"/>
    <lineage>
        <taxon>Eukaryota</taxon>
        <taxon>Metazoa</taxon>
        <taxon>Ecdysozoa</taxon>
        <taxon>Nematoda</taxon>
        <taxon>Chromadorea</taxon>
        <taxon>Rhabditida</taxon>
        <taxon>Tylenchina</taxon>
        <taxon>Panagrolaimomorpha</taxon>
        <taxon>Panagrolaimoidea</taxon>
        <taxon>Panagrolaimidae</taxon>
        <taxon>Panagrolaimus</taxon>
    </lineage>
</organism>
<sequence length="145" mass="17568">MQEDNELGNNDRQKRLGYFPSRINSIYTEVRARPGLYGHDVALKEILHFKFLDNLNLTECEKGFYTLWNNFNAERSNRDYGTMALYKKLLKFIEKYYDTIVKMKLKTVWNVFLIYFKNNNIITEMEFFELSFFHRPPLKNKIAWK</sequence>
<name>A0A914YZB6_9BILA</name>
<accession>A0A914YZB6</accession>
<keyword evidence="1" id="KW-1185">Reference proteome</keyword>
<protein>
    <submittedName>
        <fullName evidence="2">Plasmodium RESA N-terminal domain-containing protein</fullName>
    </submittedName>
</protein>
<evidence type="ECO:0000313" key="2">
    <source>
        <dbReference type="WBParaSite" id="PSU_v2.g5839.t1"/>
    </source>
</evidence>